<evidence type="ECO:0000256" key="1">
    <source>
        <dbReference type="ARBA" id="ARBA00009595"/>
    </source>
</evidence>
<accession>A0ABU9GPX0</accession>
<keyword evidence="6 8" id="KW-0464">Manganese</keyword>
<dbReference type="SUPFAM" id="SSF55811">
    <property type="entry name" value="Nudix"/>
    <property type="match status" value="2"/>
</dbReference>
<comment type="function">
    <text evidence="8">mRNA decapping enzyme that specifically removes the nicotinamide adenine dinucleotide (NAD) cap from a subset of mRNAs by hydrolyzing the diphosphate linkage to produce nicotinamide mononucleotide (NMN) and 5' monophosphate mRNA. The NAD-cap is present at the 5'-end of some mRNAs and stabilizes RNA against 5'-processing. Has preference for mRNAs with a 5'-end purine. Catalyzes the hydrolysis of a broad range of dinucleotide pyrophosphates.</text>
</comment>
<keyword evidence="3 8" id="KW-0378">Hydrolase</keyword>
<dbReference type="NCBIfam" id="NF001299">
    <property type="entry name" value="PRK00241.1"/>
    <property type="match status" value="1"/>
</dbReference>
<dbReference type="InterPro" id="IPR015797">
    <property type="entry name" value="NUDIX_hydrolase-like_dom_sf"/>
</dbReference>
<evidence type="ECO:0000313" key="10">
    <source>
        <dbReference type="EMBL" id="MEL0629366.1"/>
    </source>
</evidence>
<keyword evidence="2 8" id="KW-0479">Metal-binding</keyword>
<dbReference type="Gene3D" id="3.90.79.20">
    <property type="match status" value="1"/>
</dbReference>
<dbReference type="InterPro" id="IPR000086">
    <property type="entry name" value="NUDIX_hydrolase_dom"/>
</dbReference>
<dbReference type="HAMAP" id="MF_00297">
    <property type="entry name" value="Nudix_NudC"/>
    <property type="match status" value="1"/>
</dbReference>
<dbReference type="PANTHER" id="PTHR42904">
    <property type="entry name" value="NUDIX HYDROLASE, NUDC SUBFAMILY"/>
    <property type="match status" value="1"/>
</dbReference>
<feature type="binding site" evidence="8">
    <location>
        <position position="128"/>
    </location>
    <ligand>
        <name>Zn(2+)</name>
        <dbReference type="ChEBI" id="CHEBI:29105"/>
    </ligand>
</feature>
<evidence type="ECO:0000313" key="11">
    <source>
        <dbReference type="Proteomes" id="UP001369082"/>
    </source>
</evidence>
<keyword evidence="5 8" id="KW-0520">NAD</keyword>
<feature type="binding site" evidence="8">
    <location>
        <position position="193"/>
    </location>
    <ligand>
        <name>a divalent metal cation</name>
        <dbReference type="ChEBI" id="CHEBI:60240"/>
        <label>3</label>
    </ligand>
</feature>
<comment type="catalytic activity">
    <reaction evidence="7">
        <text>a 5'-end NAD(+)-phospho-ribonucleoside in mRNA + H2O = a 5'-end phospho-adenosine-phospho-ribonucleoside in mRNA + beta-nicotinamide D-ribonucleotide + 2 H(+)</text>
        <dbReference type="Rhea" id="RHEA:60876"/>
        <dbReference type="Rhea" id="RHEA-COMP:15698"/>
        <dbReference type="Rhea" id="RHEA-COMP:15719"/>
        <dbReference type="ChEBI" id="CHEBI:14649"/>
        <dbReference type="ChEBI" id="CHEBI:15377"/>
        <dbReference type="ChEBI" id="CHEBI:15378"/>
        <dbReference type="ChEBI" id="CHEBI:144029"/>
        <dbReference type="ChEBI" id="CHEBI:144051"/>
    </reaction>
    <physiologicalReaction direction="left-to-right" evidence="7">
        <dbReference type="Rhea" id="RHEA:60877"/>
    </physiologicalReaction>
</comment>
<comment type="caution">
    <text evidence="8">Lacks conserved residue(s) required for the propagation of feature annotation.</text>
</comment>
<protein>
    <recommendedName>
        <fullName evidence="8">NAD-capped RNA hydrolase NudC</fullName>
        <shortName evidence="8">DeNADding enzyme NudC</shortName>
        <ecNumber evidence="8">3.6.1.-</ecNumber>
    </recommendedName>
    <alternativeName>
        <fullName evidence="8">NADH pyrophosphatase</fullName>
        <ecNumber evidence="8">3.6.1.22</ecNumber>
    </alternativeName>
</protein>
<dbReference type="InterPro" id="IPR015376">
    <property type="entry name" value="Znr_NADH_PPase"/>
</dbReference>
<sequence length="268" mass="30532">MNQVIEENEQEAWWFIVSQGKLVALDKGELIPFGSINDLPFPEGATVNKRLLGEYNGASCYLVELDDFLDVGLGDYVTLRSLLGRVPDLLFDMSGRALQIALFYKTHQFCGQCGQKMQEIDWEIAMKCYHCQHRAYPRVSPCIIVAIRKHKQILLALHKRHQQSNYPVYTTLAGFTEAGESLEACIEREVFEEVGIKVKNIQYVSSQPWPFPHSLMMGFTADYASGEVCADTHELVEANWYDADNLPIMPKHGTIARKLIEKTLKRCR</sequence>
<feature type="binding site" evidence="8">
    <location>
        <position position="189"/>
    </location>
    <ligand>
        <name>a divalent metal cation</name>
        <dbReference type="ChEBI" id="CHEBI:60240"/>
        <label>3</label>
    </ligand>
</feature>
<proteinExistence type="inferred from homology"/>
<comment type="catalytic activity">
    <reaction evidence="8">
        <text>NADH + H2O = reduced beta-nicotinamide D-ribonucleotide + AMP + 2 H(+)</text>
        <dbReference type="Rhea" id="RHEA:48868"/>
        <dbReference type="ChEBI" id="CHEBI:15377"/>
        <dbReference type="ChEBI" id="CHEBI:15378"/>
        <dbReference type="ChEBI" id="CHEBI:57945"/>
        <dbReference type="ChEBI" id="CHEBI:90832"/>
        <dbReference type="ChEBI" id="CHEBI:456215"/>
        <dbReference type="EC" id="3.6.1.22"/>
    </reaction>
</comment>
<dbReference type="RefSeq" id="WP_341597375.1">
    <property type="nucleotide sequence ID" value="NZ_JBAKAZ010000020.1"/>
</dbReference>
<dbReference type="InterPro" id="IPR049734">
    <property type="entry name" value="NudC-like_C"/>
</dbReference>
<gene>
    <name evidence="8 10" type="primary">nudC</name>
    <name evidence="10" type="ORF">V6256_07075</name>
</gene>
<evidence type="ECO:0000256" key="6">
    <source>
        <dbReference type="ARBA" id="ARBA00023211"/>
    </source>
</evidence>
<dbReference type="Gene3D" id="3.90.79.10">
    <property type="entry name" value="Nucleoside Triphosphate Pyrophosphohydrolase"/>
    <property type="match status" value="1"/>
</dbReference>
<dbReference type="InterPro" id="IPR022925">
    <property type="entry name" value="RNA_Hydrolase_NudC"/>
</dbReference>
<feature type="binding site" evidence="8">
    <location>
        <position position="189"/>
    </location>
    <ligand>
        <name>a divalent metal cation</name>
        <dbReference type="ChEBI" id="CHEBI:60240"/>
        <label>2</label>
    </ligand>
</feature>
<comment type="caution">
    <text evidence="10">The sequence shown here is derived from an EMBL/GenBank/DDBJ whole genome shotgun (WGS) entry which is preliminary data.</text>
</comment>
<dbReference type="InterPro" id="IPR050241">
    <property type="entry name" value="NAD-cap_RNA_hydrolase_NudC"/>
</dbReference>
<feature type="binding site" evidence="8">
    <location>
        <position position="173"/>
    </location>
    <ligand>
        <name>a divalent metal cation</name>
        <dbReference type="ChEBI" id="CHEBI:60240"/>
        <label>1</label>
    </ligand>
</feature>
<dbReference type="EMBL" id="JBAKAZ010000020">
    <property type="protein sequence ID" value="MEL0629366.1"/>
    <property type="molecule type" value="Genomic_DNA"/>
</dbReference>
<dbReference type="EC" id="3.6.1.-" evidence="8"/>
<feature type="binding site" evidence="8">
    <location>
        <position position="80"/>
    </location>
    <ligand>
        <name>substrate</name>
    </ligand>
</feature>
<feature type="binding site" evidence="8">
    <location>
        <position position="136"/>
    </location>
    <ligand>
        <name>substrate</name>
    </ligand>
</feature>
<dbReference type="Proteomes" id="UP001369082">
    <property type="component" value="Unassembled WGS sequence"/>
</dbReference>
<feature type="binding site" evidence="8">
    <location>
        <position position="234"/>
    </location>
    <ligand>
        <name>a divalent metal cation</name>
        <dbReference type="ChEBI" id="CHEBI:60240"/>
        <label>1</label>
    </ligand>
</feature>
<keyword evidence="8" id="KW-0862">Zinc</keyword>
<evidence type="ECO:0000256" key="3">
    <source>
        <dbReference type="ARBA" id="ARBA00022801"/>
    </source>
</evidence>
<comment type="catalytic activity">
    <reaction evidence="8">
        <text>NAD(+) + H2O = beta-nicotinamide D-ribonucleotide + AMP + 2 H(+)</text>
        <dbReference type="Rhea" id="RHEA:11800"/>
        <dbReference type="ChEBI" id="CHEBI:14649"/>
        <dbReference type="ChEBI" id="CHEBI:15377"/>
        <dbReference type="ChEBI" id="CHEBI:15378"/>
        <dbReference type="ChEBI" id="CHEBI:57540"/>
        <dbReference type="ChEBI" id="CHEBI:456215"/>
        <dbReference type="EC" id="3.6.1.22"/>
    </reaction>
</comment>
<keyword evidence="11" id="KW-1185">Reference proteome</keyword>
<comment type="cofactor">
    <cofactor evidence="8">
        <name>Mg(2+)</name>
        <dbReference type="ChEBI" id="CHEBI:18420"/>
    </cofactor>
    <cofactor evidence="8">
        <name>Mn(2+)</name>
        <dbReference type="ChEBI" id="CHEBI:29035"/>
    </cofactor>
    <text evidence="8">Divalent metal cations. Mg(2+) or Mn(2+).</text>
</comment>
<dbReference type="InterPro" id="IPR020084">
    <property type="entry name" value="NUDIX_hydrolase_CS"/>
</dbReference>
<evidence type="ECO:0000256" key="4">
    <source>
        <dbReference type="ARBA" id="ARBA00022842"/>
    </source>
</evidence>
<dbReference type="PROSITE" id="PS51462">
    <property type="entry name" value="NUDIX"/>
    <property type="match status" value="1"/>
</dbReference>
<comment type="subunit">
    <text evidence="8">Homodimer.</text>
</comment>
<dbReference type="PROSITE" id="PS00893">
    <property type="entry name" value="NUDIX_BOX"/>
    <property type="match status" value="1"/>
</dbReference>
<dbReference type="Pfam" id="PF09297">
    <property type="entry name" value="Zn_ribbon_NUD"/>
    <property type="match status" value="1"/>
</dbReference>
<evidence type="ECO:0000256" key="7">
    <source>
        <dbReference type="ARBA" id="ARBA00023679"/>
    </source>
</evidence>
<feature type="binding site" evidence="8">
    <location>
        <position position="123"/>
    </location>
    <ligand>
        <name>substrate</name>
    </ligand>
</feature>
<feature type="binding site" evidence="8">
    <location>
        <position position="193"/>
    </location>
    <ligand>
        <name>a divalent metal cation</name>
        <dbReference type="ChEBI" id="CHEBI:60240"/>
        <label>1</label>
    </ligand>
</feature>
<organism evidence="10 11">
    <name type="scientific">Psychromonas aquatilis</name>
    <dbReference type="NCBI Taxonomy" id="2005072"/>
    <lineage>
        <taxon>Bacteria</taxon>
        <taxon>Pseudomonadati</taxon>
        <taxon>Pseudomonadota</taxon>
        <taxon>Gammaproteobacteria</taxon>
        <taxon>Alteromonadales</taxon>
        <taxon>Psychromonadaceae</taxon>
        <taxon>Psychromonas</taxon>
    </lineage>
</organism>
<feature type="domain" description="Nudix hydrolase" evidence="9">
    <location>
        <begin position="137"/>
        <end position="263"/>
    </location>
</feature>
<dbReference type="PANTHER" id="PTHR42904:SF6">
    <property type="entry name" value="NAD-CAPPED RNA HYDROLASE NUDT12"/>
    <property type="match status" value="1"/>
</dbReference>
<feature type="binding site" evidence="8">
    <location>
        <position position="110"/>
    </location>
    <ligand>
        <name>Zn(2+)</name>
        <dbReference type="ChEBI" id="CHEBI:29105"/>
    </ligand>
</feature>
<keyword evidence="4 8" id="KW-0460">Magnesium</keyword>
<feature type="binding site" evidence="8">
    <location>
        <begin position="207"/>
        <end position="214"/>
    </location>
    <ligand>
        <name>substrate</name>
    </ligand>
</feature>
<comment type="similarity">
    <text evidence="1 8">Belongs to the Nudix hydrolase family. NudC subfamily.</text>
</comment>
<name>A0ABU9GPX0_9GAMM</name>
<feature type="short sequence motif" description="Nudix box" evidence="8">
    <location>
        <begin position="174"/>
        <end position="195"/>
    </location>
</feature>
<feature type="binding site" evidence="8">
    <location>
        <position position="256"/>
    </location>
    <ligand>
        <name>substrate</name>
    </ligand>
</feature>
<comment type="cofactor">
    <cofactor evidence="8">
        <name>Zn(2+)</name>
        <dbReference type="ChEBI" id="CHEBI:29105"/>
    </cofactor>
    <text evidence="8">Binds 1 zinc ion per subunit.</text>
</comment>
<evidence type="ECO:0000256" key="5">
    <source>
        <dbReference type="ARBA" id="ARBA00023027"/>
    </source>
</evidence>
<reference evidence="10 11" key="1">
    <citation type="submission" date="2024-02" db="EMBL/GenBank/DDBJ databases">
        <title>Bacteria isolated from the canopy kelp, Nereocystis luetkeana.</title>
        <authorList>
            <person name="Pfister C.A."/>
            <person name="Younker I.T."/>
            <person name="Light S.H."/>
        </authorList>
    </citation>
    <scope>NUCLEOTIDE SEQUENCE [LARGE SCALE GENOMIC DNA]</scope>
    <source>
        <strain evidence="10 11">TI.1.05</strain>
    </source>
</reference>
<feature type="binding site" evidence="8">
    <location>
        <position position="131"/>
    </location>
    <ligand>
        <name>Zn(2+)</name>
        <dbReference type="ChEBI" id="CHEBI:29105"/>
    </ligand>
</feature>
<dbReference type="Pfam" id="PF00293">
    <property type="entry name" value="NUDIX"/>
    <property type="match status" value="1"/>
</dbReference>
<dbReference type="EC" id="3.6.1.22" evidence="8"/>
<feature type="binding site" evidence="8">
    <location>
        <position position="234"/>
    </location>
    <ligand>
        <name>a divalent metal cation</name>
        <dbReference type="ChEBI" id="CHEBI:60240"/>
        <label>3</label>
    </ligand>
</feature>
<evidence type="ECO:0000256" key="8">
    <source>
        <dbReference type="HAMAP-Rule" id="MF_00297"/>
    </source>
</evidence>
<evidence type="ECO:0000259" key="9">
    <source>
        <dbReference type="PROSITE" id="PS51462"/>
    </source>
</evidence>
<dbReference type="CDD" id="cd03429">
    <property type="entry name" value="NUDIX_NADH_pyrophosphatase_Nudt13"/>
    <property type="match status" value="1"/>
</dbReference>
<evidence type="ECO:0000256" key="2">
    <source>
        <dbReference type="ARBA" id="ARBA00022723"/>
    </source>
</evidence>
<feature type="binding site" evidence="8">
    <location>
        <position position="113"/>
    </location>
    <ligand>
        <name>Zn(2+)</name>
        <dbReference type="ChEBI" id="CHEBI:29105"/>
    </ligand>
</feature>
<dbReference type="GO" id="GO:0016787">
    <property type="term" value="F:hydrolase activity"/>
    <property type="evidence" value="ECO:0007669"/>
    <property type="project" value="UniProtKB-KW"/>
</dbReference>